<dbReference type="PANTHER" id="PTHR38839">
    <property type="entry name" value="TRANSCRIPTIONAL REGULATOR WHID-RELATED"/>
    <property type="match status" value="1"/>
</dbReference>
<evidence type="ECO:0000256" key="2">
    <source>
        <dbReference type="ARBA" id="ARBA00006597"/>
    </source>
</evidence>
<comment type="cofactor">
    <cofactor evidence="12">
        <name>[4Fe-4S] cluster</name>
        <dbReference type="ChEBI" id="CHEBI:49883"/>
    </cofactor>
    <text evidence="12">Binds 1 [4Fe-4S] cluster per subunit. Following nitrosylation of the [4Fe-4S] cluster binds 1 [4Fe-8(NO)] cluster per subunit.</text>
</comment>
<keyword evidence="15" id="KW-1185">Reference proteome</keyword>
<comment type="similarity">
    <text evidence="2 12">Belongs to the WhiB family.</text>
</comment>
<keyword evidence="8 12" id="KW-0805">Transcription regulation</keyword>
<comment type="subcellular location">
    <subcellularLocation>
        <location evidence="1 12">Cytoplasm</location>
    </subcellularLocation>
</comment>
<accession>A0ABP4ERD5</accession>
<keyword evidence="3 12" id="KW-0004">4Fe-4S</keyword>
<proteinExistence type="inferred from homology"/>
<dbReference type="PANTHER" id="PTHR38839:SF5">
    <property type="entry name" value="TRANSCRIPTIONAL REGULATOR WHID"/>
    <property type="match status" value="1"/>
</dbReference>
<evidence type="ECO:0000256" key="8">
    <source>
        <dbReference type="ARBA" id="ARBA00023015"/>
    </source>
</evidence>
<sequence length="106" mass="12134">MDTEDRRGRRYTGSWAWQRRAACRGKDAALFFHPAGERGERGQEREDAAKRVCTRCPVRGQCLEYALAADERYGIWGGLTEDERRVLSARARRRGRPATAGPPRRN</sequence>
<evidence type="ECO:0000256" key="9">
    <source>
        <dbReference type="ARBA" id="ARBA00023125"/>
    </source>
</evidence>
<evidence type="ECO:0000256" key="4">
    <source>
        <dbReference type="ARBA" id="ARBA00022490"/>
    </source>
</evidence>
<dbReference type="Proteomes" id="UP001499987">
    <property type="component" value="Unassembled WGS sequence"/>
</dbReference>
<dbReference type="Pfam" id="PF02467">
    <property type="entry name" value="Whib"/>
    <property type="match status" value="1"/>
</dbReference>
<evidence type="ECO:0000256" key="3">
    <source>
        <dbReference type="ARBA" id="ARBA00022485"/>
    </source>
</evidence>
<comment type="function">
    <text evidence="12">Acts as a transcriptional regulator. Probably redox-responsive. The apo- but not holo-form probably binds DNA.</text>
</comment>
<feature type="binding site" evidence="12">
    <location>
        <position position="56"/>
    </location>
    <ligand>
        <name>[4Fe-4S] cluster</name>
        <dbReference type="ChEBI" id="CHEBI:49883"/>
    </ligand>
</feature>
<comment type="PTM">
    <text evidence="12">The Fe-S cluster can be nitrosylated by nitric oxide (NO).</text>
</comment>
<evidence type="ECO:0000256" key="10">
    <source>
        <dbReference type="ARBA" id="ARBA00023157"/>
    </source>
</evidence>
<evidence type="ECO:0000256" key="11">
    <source>
        <dbReference type="ARBA" id="ARBA00023163"/>
    </source>
</evidence>
<feature type="binding site" evidence="12">
    <location>
        <position position="53"/>
    </location>
    <ligand>
        <name>[4Fe-4S] cluster</name>
        <dbReference type="ChEBI" id="CHEBI:49883"/>
    </ligand>
</feature>
<evidence type="ECO:0000256" key="7">
    <source>
        <dbReference type="ARBA" id="ARBA00023014"/>
    </source>
</evidence>
<dbReference type="InterPro" id="IPR003482">
    <property type="entry name" value="Whib"/>
</dbReference>
<reference evidence="15" key="1">
    <citation type="journal article" date="2019" name="Int. J. Syst. Evol. Microbiol.">
        <title>The Global Catalogue of Microorganisms (GCM) 10K type strain sequencing project: providing services to taxonomists for standard genome sequencing and annotation.</title>
        <authorList>
            <consortium name="The Broad Institute Genomics Platform"/>
            <consortium name="The Broad Institute Genome Sequencing Center for Infectious Disease"/>
            <person name="Wu L."/>
            <person name="Ma J."/>
        </authorList>
    </citation>
    <scope>NUCLEOTIDE SEQUENCE [LARGE SCALE GENOMIC DNA]</scope>
    <source>
        <strain evidence="15">JCM 13002</strain>
    </source>
</reference>
<evidence type="ECO:0000256" key="5">
    <source>
        <dbReference type="ARBA" id="ARBA00022723"/>
    </source>
</evidence>
<feature type="domain" description="4Fe-4S Wbl-type" evidence="13">
    <location>
        <begin position="22"/>
        <end position="86"/>
    </location>
</feature>
<comment type="caution">
    <text evidence="14">The sequence shown here is derived from an EMBL/GenBank/DDBJ whole genome shotgun (WGS) entry which is preliminary data.</text>
</comment>
<comment type="PTM">
    <text evidence="12">Upon Fe-S cluster removal intramolecular disulfide bonds are formed.</text>
</comment>
<dbReference type="PROSITE" id="PS51674">
    <property type="entry name" value="4FE4S_WBL"/>
    <property type="match status" value="1"/>
</dbReference>
<keyword evidence="4 12" id="KW-0963">Cytoplasm</keyword>
<organism evidence="14 15">
    <name type="scientific">Kitasatospora arboriphila</name>
    <dbReference type="NCBI Taxonomy" id="258052"/>
    <lineage>
        <taxon>Bacteria</taxon>
        <taxon>Bacillati</taxon>
        <taxon>Actinomycetota</taxon>
        <taxon>Actinomycetes</taxon>
        <taxon>Kitasatosporales</taxon>
        <taxon>Streptomycetaceae</taxon>
        <taxon>Kitasatospora</taxon>
    </lineage>
</organism>
<keyword evidence="9 12" id="KW-0238">DNA-binding</keyword>
<evidence type="ECO:0000313" key="14">
    <source>
        <dbReference type="EMBL" id="GAA1121016.1"/>
    </source>
</evidence>
<dbReference type="HAMAP" id="MF_01479">
    <property type="entry name" value="WhiB"/>
    <property type="match status" value="1"/>
</dbReference>
<dbReference type="InterPro" id="IPR034768">
    <property type="entry name" value="4FE4S_WBL"/>
</dbReference>
<keyword evidence="6 12" id="KW-0408">Iron</keyword>
<keyword evidence="11 12" id="KW-0804">Transcription</keyword>
<dbReference type="EMBL" id="BAAALD010000122">
    <property type="protein sequence ID" value="GAA1121016.1"/>
    <property type="molecule type" value="Genomic_DNA"/>
</dbReference>
<evidence type="ECO:0000259" key="13">
    <source>
        <dbReference type="PROSITE" id="PS51674"/>
    </source>
</evidence>
<keyword evidence="5 12" id="KW-0479">Metal-binding</keyword>
<name>A0ABP4ERD5_9ACTN</name>
<feature type="binding site" evidence="12">
    <location>
        <position position="62"/>
    </location>
    <ligand>
        <name>[4Fe-4S] cluster</name>
        <dbReference type="ChEBI" id="CHEBI:49883"/>
    </ligand>
</feature>
<keyword evidence="7 12" id="KW-0411">Iron-sulfur</keyword>
<protein>
    <recommendedName>
        <fullName evidence="12">Transcriptional regulator WhiB</fullName>
    </recommendedName>
</protein>
<dbReference type="RefSeq" id="WP_344627843.1">
    <property type="nucleotide sequence ID" value="NZ_BAAALD010000122.1"/>
</dbReference>
<evidence type="ECO:0000256" key="1">
    <source>
        <dbReference type="ARBA" id="ARBA00004496"/>
    </source>
</evidence>
<evidence type="ECO:0000256" key="6">
    <source>
        <dbReference type="ARBA" id="ARBA00023004"/>
    </source>
</evidence>
<feature type="binding site" evidence="12">
    <location>
        <position position="23"/>
    </location>
    <ligand>
        <name>[4Fe-4S] cluster</name>
        <dbReference type="ChEBI" id="CHEBI:49883"/>
    </ligand>
</feature>
<keyword evidence="10 12" id="KW-1015">Disulfide bond</keyword>
<evidence type="ECO:0000256" key="12">
    <source>
        <dbReference type="HAMAP-Rule" id="MF_01479"/>
    </source>
</evidence>
<evidence type="ECO:0000313" key="15">
    <source>
        <dbReference type="Proteomes" id="UP001499987"/>
    </source>
</evidence>
<gene>
    <name evidence="12" type="primary">whiB</name>
    <name evidence="14" type="ORF">GCM10009663_70750</name>
</gene>